<organism evidence="2 3">
    <name type="scientific">Scophthalmus maximus</name>
    <name type="common">Turbot</name>
    <name type="synonym">Psetta maxima</name>
    <dbReference type="NCBI Taxonomy" id="52904"/>
    <lineage>
        <taxon>Eukaryota</taxon>
        <taxon>Metazoa</taxon>
        <taxon>Chordata</taxon>
        <taxon>Craniata</taxon>
        <taxon>Vertebrata</taxon>
        <taxon>Euteleostomi</taxon>
        <taxon>Actinopterygii</taxon>
        <taxon>Neopterygii</taxon>
        <taxon>Teleostei</taxon>
        <taxon>Neoteleostei</taxon>
        <taxon>Acanthomorphata</taxon>
        <taxon>Carangaria</taxon>
        <taxon>Pleuronectiformes</taxon>
        <taxon>Pleuronectoidei</taxon>
        <taxon>Scophthalmidae</taxon>
        <taxon>Scophthalmus</taxon>
    </lineage>
</organism>
<dbReference type="Proteomes" id="UP000438429">
    <property type="component" value="Unassembled WGS sequence"/>
</dbReference>
<dbReference type="AlphaFoldDB" id="A0A6A4TFV6"/>
<comment type="caution">
    <text evidence="2">The sequence shown here is derived from an EMBL/GenBank/DDBJ whole genome shotgun (WGS) entry which is preliminary data.</text>
</comment>
<proteinExistence type="predicted"/>
<gene>
    <name evidence="2" type="ORF">F2P81_003233</name>
</gene>
<sequence>MNRERRTRNLLPPTGHSRTQVPLSRKDYYRRCYEVPTSIPLAEPKLNLLCFMQYVIGHQRGFRNHWKSILLLLECIVLLKARLQGCSRPNFEEARERNVDKSPATGAHHQR</sequence>
<dbReference type="EMBL" id="VEVO01000003">
    <property type="protein sequence ID" value="KAF0044075.1"/>
    <property type="molecule type" value="Genomic_DNA"/>
</dbReference>
<protein>
    <submittedName>
        <fullName evidence="2">Uncharacterized protein</fullName>
    </submittedName>
</protein>
<feature type="region of interest" description="Disordered" evidence="1">
    <location>
        <begin position="92"/>
        <end position="111"/>
    </location>
</feature>
<feature type="region of interest" description="Disordered" evidence="1">
    <location>
        <begin position="1"/>
        <end position="22"/>
    </location>
</feature>
<name>A0A6A4TFV6_SCOMX</name>
<evidence type="ECO:0000313" key="2">
    <source>
        <dbReference type="EMBL" id="KAF0044075.1"/>
    </source>
</evidence>
<accession>A0A6A4TFV6</accession>
<evidence type="ECO:0000256" key="1">
    <source>
        <dbReference type="SAM" id="MobiDB-lite"/>
    </source>
</evidence>
<reference evidence="2 3" key="1">
    <citation type="submission" date="2019-06" db="EMBL/GenBank/DDBJ databases">
        <title>Draft genomes of female and male turbot (Scophthalmus maximus).</title>
        <authorList>
            <person name="Xu H."/>
            <person name="Xu X.-W."/>
            <person name="Shao C."/>
            <person name="Chen S."/>
        </authorList>
    </citation>
    <scope>NUCLEOTIDE SEQUENCE [LARGE SCALE GENOMIC DNA]</scope>
    <source>
        <strain evidence="2">Ysfricsl-2016a</strain>
        <tissue evidence="2">Blood</tissue>
    </source>
</reference>
<evidence type="ECO:0000313" key="3">
    <source>
        <dbReference type="Proteomes" id="UP000438429"/>
    </source>
</evidence>